<dbReference type="RefSeq" id="WP_259630228.1">
    <property type="nucleotide sequence ID" value="NZ_JANYMP010000054.1"/>
</dbReference>
<dbReference type="Proteomes" id="UP001141259">
    <property type="component" value="Unassembled WGS sequence"/>
</dbReference>
<gene>
    <name evidence="1" type="ORF">NZH93_48825</name>
</gene>
<reference evidence="1" key="1">
    <citation type="submission" date="2022-08" db="EMBL/GenBank/DDBJ databases">
        <authorList>
            <person name="Tistechok S."/>
            <person name="Samborskyy M."/>
            <person name="Roman I."/>
        </authorList>
    </citation>
    <scope>NUCLEOTIDE SEQUENCE</scope>
    <source>
        <strain evidence="1">DSM 103496</strain>
    </source>
</reference>
<organism evidence="1 2">
    <name type="scientific">Umezawaea endophytica</name>
    <dbReference type="NCBI Taxonomy" id="1654476"/>
    <lineage>
        <taxon>Bacteria</taxon>
        <taxon>Bacillati</taxon>
        <taxon>Actinomycetota</taxon>
        <taxon>Actinomycetes</taxon>
        <taxon>Pseudonocardiales</taxon>
        <taxon>Pseudonocardiaceae</taxon>
        <taxon>Umezawaea</taxon>
    </lineage>
</organism>
<proteinExistence type="predicted"/>
<keyword evidence="2" id="KW-1185">Reference proteome</keyword>
<comment type="caution">
    <text evidence="1">The sequence shown here is derived from an EMBL/GenBank/DDBJ whole genome shotgun (WGS) entry which is preliminary data.</text>
</comment>
<dbReference type="EMBL" id="JANYMP010000054">
    <property type="protein sequence ID" value="MCS7484783.1"/>
    <property type="molecule type" value="Genomic_DNA"/>
</dbReference>
<protein>
    <submittedName>
        <fullName evidence="1">Uncharacterized protein</fullName>
    </submittedName>
</protein>
<sequence>MLPRRGAAGSLIGISDAFDVPVFVRRSTPLTPDVRPKPALVSGVVTPWPRAGEVPPSGAYRVGTTWRDVIDAAISVGRDRTAWLTATPSLAWAEILARRSPLSAYLVRTRHRSSTGGTGFTLAPNVVYTDGTEATAKAAFGYRAGVTMAEWACRGLMGLGATVHAEAHAPTGAGREWSATGGLPDLVGYHPSTGLPWLVEAKASNRLGKQVLAKGAQQLRRPGLMDGPHVKVLCGTSLADRVFVTLDVEEGTGTPPSASEDARLLTLALSRMPLYLALVAMPRRSWSVLPVGAGVTERGTRRGGIGLVTLLEEDRSTMDERETARREDGRRDRRLDMLTGQVPGTDLVVGLSRRLFGACAALARVEVAVAAEVDHELPRPRSGDGDGEAERNGRDRWLIQRQVERGHWSDAVGRTRDGFDEGAGRSWEDLLQSPVTFSPDPRPGFLEAATEDTYLAVDATAVSAVQR</sequence>
<dbReference type="AlphaFoldDB" id="A0A9X3A7V7"/>
<accession>A0A9X3A7V7</accession>
<evidence type="ECO:0000313" key="2">
    <source>
        <dbReference type="Proteomes" id="UP001141259"/>
    </source>
</evidence>
<name>A0A9X3A7V7_9PSEU</name>
<evidence type="ECO:0000313" key="1">
    <source>
        <dbReference type="EMBL" id="MCS7484783.1"/>
    </source>
</evidence>